<dbReference type="CDD" id="cd02440">
    <property type="entry name" value="AdoMet_MTases"/>
    <property type="match status" value="1"/>
</dbReference>
<dbReference type="EMBL" id="DQWE01000417">
    <property type="protein sequence ID" value="HDI83918.1"/>
    <property type="molecule type" value="Genomic_DNA"/>
</dbReference>
<sequence length="215" mass="25149">MENPYPGSKVLIQGWVARWYDNLLDIFTLGFYTPFLKRVIRDIGITEDDRILDFGAGTGKNACLMRKYLGTRGYFLGLDVSDDMIQVFKKRCRVFKNVEIKKQGIDKPFHLGELFTKVFISFVLHGFPQDVRMVILKNAFNHLEPGGSLFIFDYGEFRLSETSFVFRTVFKFIECIYAFDFIERNLDEMLKKTGFREVHQKYYLGGKLRLVNAIK</sequence>
<evidence type="ECO:0000259" key="1">
    <source>
        <dbReference type="Pfam" id="PF13649"/>
    </source>
</evidence>
<dbReference type="PANTHER" id="PTHR43464">
    <property type="entry name" value="METHYLTRANSFERASE"/>
    <property type="match status" value="1"/>
</dbReference>
<dbReference type="GO" id="GO:0010420">
    <property type="term" value="F:polyprenyldihydroxybenzoate methyltransferase activity"/>
    <property type="evidence" value="ECO:0007669"/>
    <property type="project" value="TreeGrafter"/>
</dbReference>
<keyword evidence="2" id="KW-0489">Methyltransferase</keyword>
<dbReference type="Pfam" id="PF13649">
    <property type="entry name" value="Methyltransf_25"/>
    <property type="match status" value="1"/>
</dbReference>
<reference evidence="2" key="1">
    <citation type="journal article" date="2020" name="mSystems">
        <title>Genome- and Community-Level Interaction Insights into Carbon Utilization and Element Cycling Functions of Hydrothermarchaeota in Hydrothermal Sediment.</title>
        <authorList>
            <person name="Zhou Z."/>
            <person name="Liu Y."/>
            <person name="Xu W."/>
            <person name="Pan J."/>
            <person name="Luo Z.H."/>
            <person name="Li M."/>
        </authorList>
    </citation>
    <scope>NUCLEOTIDE SEQUENCE [LARGE SCALE GENOMIC DNA]</scope>
    <source>
        <strain evidence="2">HyVt-102</strain>
    </source>
</reference>
<dbReference type="InterPro" id="IPR029063">
    <property type="entry name" value="SAM-dependent_MTases_sf"/>
</dbReference>
<comment type="caution">
    <text evidence="2">The sequence shown here is derived from an EMBL/GenBank/DDBJ whole genome shotgun (WGS) entry which is preliminary data.</text>
</comment>
<protein>
    <submittedName>
        <fullName evidence="2">Class I SAM-dependent methyltransferase</fullName>
    </submittedName>
</protein>
<dbReference type="PANTHER" id="PTHR43464:SF23">
    <property type="entry name" value="JUVENILE HORMONE ACID O-METHYLTRANSFERASE"/>
    <property type="match status" value="1"/>
</dbReference>
<name>A0A7C0VEQ1_UNCW3</name>
<dbReference type="SUPFAM" id="SSF53335">
    <property type="entry name" value="S-adenosyl-L-methionine-dependent methyltransferases"/>
    <property type="match status" value="1"/>
</dbReference>
<dbReference type="Proteomes" id="UP000885847">
    <property type="component" value="Unassembled WGS sequence"/>
</dbReference>
<dbReference type="GO" id="GO:0032259">
    <property type="term" value="P:methylation"/>
    <property type="evidence" value="ECO:0007669"/>
    <property type="project" value="UniProtKB-KW"/>
</dbReference>
<dbReference type="Gene3D" id="3.40.50.150">
    <property type="entry name" value="Vaccinia Virus protein VP39"/>
    <property type="match status" value="1"/>
</dbReference>
<proteinExistence type="predicted"/>
<accession>A0A7C0VEQ1</accession>
<dbReference type="AlphaFoldDB" id="A0A7C0VEQ1"/>
<dbReference type="InterPro" id="IPR041698">
    <property type="entry name" value="Methyltransf_25"/>
</dbReference>
<keyword evidence="2" id="KW-0808">Transferase</keyword>
<feature type="domain" description="Methyltransferase" evidence="1">
    <location>
        <begin position="51"/>
        <end position="147"/>
    </location>
</feature>
<evidence type="ECO:0000313" key="2">
    <source>
        <dbReference type="EMBL" id="HDI83918.1"/>
    </source>
</evidence>
<gene>
    <name evidence="2" type="ORF">ENF18_09040</name>
</gene>
<organism evidence="2">
    <name type="scientific">candidate division WOR-3 bacterium</name>
    <dbReference type="NCBI Taxonomy" id="2052148"/>
    <lineage>
        <taxon>Bacteria</taxon>
        <taxon>Bacteria division WOR-3</taxon>
    </lineage>
</organism>